<evidence type="ECO:0000256" key="1">
    <source>
        <dbReference type="SAM" id="Phobius"/>
    </source>
</evidence>
<feature type="transmembrane region" description="Helical" evidence="1">
    <location>
        <begin position="56"/>
        <end position="74"/>
    </location>
</feature>
<dbReference type="EMBL" id="RBDX01000020">
    <property type="protein sequence ID" value="RKN06540.1"/>
    <property type="molecule type" value="Genomic_DNA"/>
</dbReference>
<evidence type="ECO:0000313" key="5">
    <source>
        <dbReference type="Proteomes" id="UP000275024"/>
    </source>
</evidence>
<reference evidence="4 5" key="1">
    <citation type="submission" date="2018-09" db="EMBL/GenBank/DDBJ databases">
        <title>Streptomyces sp. nov. DS1-2, an endophytic actinomycete isolated from roots of Dendrobium scabrilingue.</title>
        <authorList>
            <person name="Kuncharoen N."/>
            <person name="Kudo T."/>
            <person name="Ohkuma M."/>
            <person name="Yuki M."/>
            <person name="Tanasupawat S."/>
        </authorList>
    </citation>
    <scope>NUCLEOTIDE SEQUENCE [LARGE SCALE GENOMIC DNA]</scope>
    <source>
        <strain evidence="2 5">AZ1-7</strain>
        <strain evidence="3 4">DS1-2</strain>
    </source>
</reference>
<protein>
    <recommendedName>
        <fullName evidence="6">Integral membrane protein</fullName>
    </recommendedName>
</protein>
<evidence type="ECO:0000313" key="4">
    <source>
        <dbReference type="Proteomes" id="UP000268652"/>
    </source>
</evidence>
<evidence type="ECO:0000313" key="3">
    <source>
        <dbReference type="EMBL" id="RKN20338.1"/>
    </source>
</evidence>
<proteinExistence type="predicted"/>
<comment type="caution">
    <text evidence="2">The sequence shown here is derived from an EMBL/GenBank/DDBJ whole genome shotgun (WGS) entry which is preliminary data.</text>
</comment>
<keyword evidence="1" id="KW-0472">Membrane</keyword>
<feature type="transmembrane region" description="Helical" evidence="1">
    <location>
        <begin position="20"/>
        <end position="44"/>
    </location>
</feature>
<organism evidence="2 5">
    <name type="scientific">Streptomyces radicis</name>
    <dbReference type="NCBI Taxonomy" id="1750517"/>
    <lineage>
        <taxon>Bacteria</taxon>
        <taxon>Bacillati</taxon>
        <taxon>Actinomycetota</taxon>
        <taxon>Actinomycetes</taxon>
        <taxon>Kitasatosporales</taxon>
        <taxon>Streptomycetaceae</taxon>
        <taxon>Streptomyces</taxon>
    </lineage>
</organism>
<dbReference type="AlphaFoldDB" id="A0A3A9W0P4"/>
<evidence type="ECO:0008006" key="6">
    <source>
        <dbReference type="Google" id="ProtNLM"/>
    </source>
</evidence>
<feature type="transmembrane region" description="Helical" evidence="1">
    <location>
        <begin position="86"/>
        <end position="103"/>
    </location>
</feature>
<gene>
    <name evidence="3" type="ORF">D7318_18940</name>
    <name evidence="2" type="ORF">D7319_22220</name>
</gene>
<name>A0A3A9W0P4_9ACTN</name>
<keyword evidence="4" id="KW-1185">Reference proteome</keyword>
<sequence>MSENTTEEPGAPVDERPRAVTVAAVLCGVQGAVAAAFGGVMLLLAVAGDPGDRTQALTGAVTVLVLAALPLAAGHGLWRLRRWSRAPGVVVQLFALPIAFTLVGSGGLWPVAGAGLAVSAVAALGCLVNPTATRALGAGPRPTGPTA</sequence>
<keyword evidence="1" id="KW-1133">Transmembrane helix</keyword>
<dbReference type="RefSeq" id="WP_120698398.1">
    <property type="nucleotide sequence ID" value="NZ_RBDX01000020.1"/>
</dbReference>
<keyword evidence="1" id="KW-0812">Transmembrane</keyword>
<evidence type="ECO:0000313" key="2">
    <source>
        <dbReference type="EMBL" id="RKN06540.1"/>
    </source>
</evidence>
<accession>A0A3A9W0P4</accession>
<dbReference type="Proteomes" id="UP000268652">
    <property type="component" value="Unassembled WGS sequence"/>
</dbReference>
<dbReference type="Proteomes" id="UP000275024">
    <property type="component" value="Unassembled WGS sequence"/>
</dbReference>
<dbReference type="OrthoDB" id="4333492at2"/>
<dbReference type="EMBL" id="RBDY01000014">
    <property type="protein sequence ID" value="RKN20338.1"/>
    <property type="molecule type" value="Genomic_DNA"/>
</dbReference>